<dbReference type="RefSeq" id="WP_011797980.1">
    <property type="nucleotide sequence ID" value="NC_008757.1"/>
</dbReference>
<organism evidence="1 2">
    <name type="scientific">Polaromonas naphthalenivorans (strain CJ2)</name>
    <dbReference type="NCBI Taxonomy" id="365044"/>
    <lineage>
        <taxon>Bacteria</taxon>
        <taxon>Pseudomonadati</taxon>
        <taxon>Pseudomonadota</taxon>
        <taxon>Betaproteobacteria</taxon>
        <taxon>Burkholderiales</taxon>
        <taxon>Comamonadaceae</taxon>
        <taxon>Polaromonas</taxon>
    </lineage>
</organism>
<dbReference type="Proteomes" id="UP000000644">
    <property type="component" value="Plasmid pPNAP01"/>
</dbReference>
<keyword evidence="1" id="KW-0614">Plasmid</keyword>
<accession>A1VVC9</accession>
<reference evidence="2" key="1">
    <citation type="journal article" date="2009" name="Environ. Microbiol.">
        <title>The genome of Polaromonas naphthalenivorans strain CJ2, isolated from coal tar-contaminated sediment, reveals physiological and metabolic versatility and evolution through extensive horizontal gene transfer.</title>
        <authorList>
            <person name="Yagi J.M."/>
            <person name="Sims D."/>
            <person name="Brettin T."/>
            <person name="Bruce D."/>
            <person name="Madsen E.L."/>
        </authorList>
    </citation>
    <scope>NUCLEOTIDE SEQUENCE [LARGE SCALE GENOMIC DNA]</scope>
    <source>
        <strain evidence="2">CJ2</strain>
        <plasmid evidence="2">Plasmid pPNAP01</plasmid>
    </source>
</reference>
<evidence type="ECO:0000313" key="2">
    <source>
        <dbReference type="Proteomes" id="UP000000644"/>
    </source>
</evidence>
<dbReference type="KEGG" id="pna:Pnap_4325"/>
<geneLocation type="plasmid" evidence="1 2">
    <name>pPNAP01</name>
</geneLocation>
<evidence type="ECO:0000313" key="1">
    <source>
        <dbReference type="EMBL" id="ABM39607.1"/>
    </source>
</evidence>
<name>A1VVC9_POLNA</name>
<dbReference type="EMBL" id="CP000530">
    <property type="protein sequence ID" value="ABM39607.1"/>
    <property type="molecule type" value="Genomic_DNA"/>
</dbReference>
<dbReference type="AlphaFoldDB" id="A1VVC9"/>
<gene>
    <name evidence="1" type="ordered locus">Pnap_4325</name>
</gene>
<keyword evidence="2" id="KW-1185">Reference proteome</keyword>
<sequence length="124" mass="13778">MPQLEAMMKLDPLKVFEQPTLTPFVEECLTDADKNIRAGLFCAFMSYAVNRSDVPTALQSSFRQQQSLFGKNAFSVVQARELAMAQHGGKVEAKKCQTCQTVFLTETSSKSKAHCFDHRSPQAA</sequence>
<protein>
    <submittedName>
        <fullName evidence="1">Uncharacterized protein</fullName>
    </submittedName>
</protein>
<dbReference type="HOGENOM" id="CLU_2001787_0_0_4"/>
<proteinExistence type="predicted"/>